<reference evidence="2" key="1">
    <citation type="journal article" date="2020" name="Phytopathology">
        <title>Genome sequence of the chestnut blight fungus Cryphonectria parasitica EP155: A fundamental resource for an archetypical invasive plant pathogen.</title>
        <authorList>
            <person name="Crouch J.A."/>
            <person name="Dawe A."/>
            <person name="Aerts A."/>
            <person name="Barry K."/>
            <person name="Churchill A.C.L."/>
            <person name="Grimwood J."/>
            <person name="Hillman B."/>
            <person name="Milgroom M.G."/>
            <person name="Pangilinan J."/>
            <person name="Smith M."/>
            <person name="Salamov A."/>
            <person name="Schmutz J."/>
            <person name="Yadav J."/>
            <person name="Grigoriev I.V."/>
            <person name="Nuss D."/>
        </authorList>
    </citation>
    <scope>NUCLEOTIDE SEQUENCE</scope>
    <source>
        <strain evidence="2">EP155</strain>
    </source>
</reference>
<dbReference type="AlphaFoldDB" id="A0A9P4XSX7"/>
<sequence length="72" mass="8313">MESLFDTQNTRHSRSQQRADTRERRGCRRQTKNPVLRYCTPPAAKIKQNKQKIRHAPPGQARATTSYALCTT</sequence>
<accession>A0A9P4XSX7</accession>
<dbReference type="EMBL" id="MU032353">
    <property type="protein sequence ID" value="KAF3760379.1"/>
    <property type="molecule type" value="Genomic_DNA"/>
</dbReference>
<dbReference type="RefSeq" id="XP_040771358.1">
    <property type="nucleotide sequence ID" value="XM_040923950.1"/>
</dbReference>
<protein>
    <submittedName>
        <fullName evidence="2">Uncharacterized protein</fullName>
    </submittedName>
</protein>
<feature type="region of interest" description="Disordered" evidence="1">
    <location>
        <begin position="46"/>
        <end position="72"/>
    </location>
</feature>
<comment type="caution">
    <text evidence="2">The sequence shown here is derived from an EMBL/GenBank/DDBJ whole genome shotgun (WGS) entry which is preliminary data.</text>
</comment>
<feature type="region of interest" description="Disordered" evidence="1">
    <location>
        <begin position="1"/>
        <end position="34"/>
    </location>
</feature>
<feature type="compositionally biased region" description="Polar residues" evidence="1">
    <location>
        <begin position="1"/>
        <end position="10"/>
    </location>
</feature>
<organism evidence="2 3">
    <name type="scientific">Cryphonectria parasitica (strain ATCC 38755 / EP155)</name>
    <dbReference type="NCBI Taxonomy" id="660469"/>
    <lineage>
        <taxon>Eukaryota</taxon>
        <taxon>Fungi</taxon>
        <taxon>Dikarya</taxon>
        <taxon>Ascomycota</taxon>
        <taxon>Pezizomycotina</taxon>
        <taxon>Sordariomycetes</taxon>
        <taxon>Sordariomycetidae</taxon>
        <taxon>Diaporthales</taxon>
        <taxon>Cryphonectriaceae</taxon>
        <taxon>Cryphonectria-Endothia species complex</taxon>
        <taxon>Cryphonectria</taxon>
    </lineage>
</organism>
<dbReference type="Proteomes" id="UP000803844">
    <property type="component" value="Unassembled WGS sequence"/>
</dbReference>
<evidence type="ECO:0000256" key="1">
    <source>
        <dbReference type="SAM" id="MobiDB-lite"/>
    </source>
</evidence>
<keyword evidence="3" id="KW-1185">Reference proteome</keyword>
<evidence type="ECO:0000313" key="3">
    <source>
        <dbReference type="Proteomes" id="UP000803844"/>
    </source>
</evidence>
<gene>
    <name evidence="2" type="ORF">M406DRAFT_358621</name>
</gene>
<proteinExistence type="predicted"/>
<name>A0A9P4XSX7_CRYP1</name>
<dbReference type="GeneID" id="63841079"/>
<evidence type="ECO:0000313" key="2">
    <source>
        <dbReference type="EMBL" id="KAF3760379.1"/>
    </source>
</evidence>
<feature type="compositionally biased region" description="Polar residues" evidence="1">
    <location>
        <begin position="62"/>
        <end position="72"/>
    </location>
</feature>